<organism evidence="2 3">
    <name type="scientific">Mytilus galloprovincialis</name>
    <name type="common">Mediterranean mussel</name>
    <dbReference type="NCBI Taxonomy" id="29158"/>
    <lineage>
        <taxon>Eukaryota</taxon>
        <taxon>Metazoa</taxon>
        <taxon>Spiralia</taxon>
        <taxon>Lophotrochozoa</taxon>
        <taxon>Mollusca</taxon>
        <taxon>Bivalvia</taxon>
        <taxon>Autobranchia</taxon>
        <taxon>Pteriomorphia</taxon>
        <taxon>Mytilida</taxon>
        <taxon>Mytiloidea</taxon>
        <taxon>Mytilidae</taxon>
        <taxon>Mytilinae</taxon>
        <taxon>Mytilus</taxon>
    </lineage>
</organism>
<evidence type="ECO:0000313" key="2">
    <source>
        <dbReference type="EMBL" id="OPL32617.1"/>
    </source>
</evidence>
<gene>
    <name evidence="2" type="ORF">AM593_05816</name>
</gene>
<dbReference type="AlphaFoldDB" id="A0A3L5TSW9"/>
<feature type="region of interest" description="Disordered" evidence="1">
    <location>
        <begin position="79"/>
        <end position="104"/>
    </location>
</feature>
<evidence type="ECO:0000256" key="1">
    <source>
        <dbReference type="SAM" id="MobiDB-lite"/>
    </source>
</evidence>
<reference evidence="2 3" key="1">
    <citation type="journal article" date="2016" name="PLoS ONE">
        <title>A First Insight into the Genome of the Filter-Feeder Mussel Mytilus galloprovincialis.</title>
        <authorList>
            <person name="Murgarella M."/>
            <person name="Puiu D."/>
            <person name="Novoa B."/>
            <person name="Figueras A."/>
            <person name="Posada D."/>
            <person name="Canchaya C."/>
        </authorList>
    </citation>
    <scope>NUCLEOTIDE SEQUENCE [LARGE SCALE GENOMIC DNA]</scope>
    <source>
        <tissue evidence="2">Muscle</tissue>
    </source>
</reference>
<feature type="compositionally biased region" description="Gly residues" evidence="1">
    <location>
        <begin position="79"/>
        <end position="88"/>
    </location>
</feature>
<proteinExistence type="predicted"/>
<name>A0A3L5TSW9_MYTGA</name>
<dbReference type="EMBL" id="KV588097">
    <property type="protein sequence ID" value="OPL32617.1"/>
    <property type="molecule type" value="Genomic_DNA"/>
</dbReference>
<accession>A0A3L5TSW9</accession>
<evidence type="ECO:0000313" key="3">
    <source>
        <dbReference type="Proteomes" id="UP000266721"/>
    </source>
</evidence>
<keyword evidence="3" id="KW-1185">Reference proteome</keyword>
<dbReference type="Proteomes" id="UP000266721">
    <property type="component" value="Unassembled WGS sequence"/>
</dbReference>
<feature type="compositionally biased region" description="Basic and acidic residues" evidence="1">
    <location>
        <begin position="89"/>
        <end position="104"/>
    </location>
</feature>
<sequence>LITSNDIITDLISRITTLGYNHQTRVPMGMLTLLLVSFVGSAYCTVKSYQDYAPGYGGGSDGGYNVEYGSGGGRGLGSGGGAGSGGGVDGERRRQGNEGKGDDREWCTCRSGQCIKGVFRLDKQCILPQLFPWKLDTCCKALPGRVKRRSYSGAVGSGTSGGVRYIQRPGLRRRYGYWASGNPFG</sequence>
<comment type="caution">
    <text evidence="2">The sequence shown here is derived from an EMBL/GenBank/DDBJ whole genome shotgun (WGS) entry which is preliminary data.</text>
</comment>
<protein>
    <submittedName>
        <fullName evidence="2">Uncharacterized protein</fullName>
    </submittedName>
</protein>
<feature type="non-terminal residue" evidence="2">
    <location>
        <position position="1"/>
    </location>
</feature>